<dbReference type="OrthoDB" id="1523230at2"/>
<feature type="binding site" evidence="7">
    <location>
        <position position="72"/>
    </location>
    <ligand>
        <name>phosphate</name>
        <dbReference type="ChEBI" id="CHEBI:43474"/>
    </ligand>
</feature>
<evidence type="ECO:0000313" key="10">
    <source>
        <dbReference type="Proteomes" id="UP000064967"/>
    </source>
</evidence>
<keyword evidence="5 6" id="KW-0808">Transferase</keyword>
<dbReference type="Proteomes" id="UP000064967">
    <property type="component" value="Chromosome"/>
</dbReference>
<dbReference type="InterPro" id="IPR000845">
    <property type="entry name" value="Nucleoside_phosphorylase_d"/>
</dbReference>
<feature type="binding site" evidence="7">
    <location>
        <position position="223"/>
    </location>
    <ligand>
        <name>phosphate</name>
        <dbReference type="ChEBI" id="CHEBI:43474"/>
    </ligand>
</feature>
<dbReference type="GO" id="GO:0004731">
    <property type="term" value="F:purine-nucleoside phosphorylase activity"/>
    <property type="evidence" value="ECO:0007669"/>
    <property type="project" value="UniProtKB-EC"/>
</dbReference>
<dbReference type="InterPro" id="IPR011268">
    <property type="entry name" value="Purine_phosphorylase"/>
</dbReference>
<evidence type="ECO:0000256" key="3">
    <source>
        <dbReference type="ARBA" id="ARBA00011233"/>
    </source>
</evidence>
<feature type="binding site" evidence="7">
    <location>
        <begin position="92"/>
        <end position="94"/>
    </location>
    <ligand>
        <name>phosphate</name>
        <dbReference type="ChEBI" id="CHEBI:43474"/>
    </ligand>
</feature>
<feature type="binding site" evidence="7">
    <location>
        <position position="41"/>
    </location>
    <ligand>
        <name>phosphate</name>
        <dbReference type="ChEBI" id="CHEBI:43474"/>
    </ligand>
</feature>
<dbReference type="NCBIfam" id="NF006054">
    <property type="entry name" value="PRK08202.1"/>
    <property type="match status" value="1"/>
</dbReference>
<dbReference type="InterPro" id="IPR035994">
    <property type="entry name" value="Nucleoside_phosphorylase_sf"/>
</dbReference>
<evidence type="ECO:0000256" key="6">
    <source>
        <dbReference type="PIRNR" id="PIRNR000477"/>
    </source>
</evidence>
<evidence type="ECO:0000256" key="5">
    <source>
        <dbReference type="ARBA" id="ARBA00022679"/>
    </source>
</evidence>
<organism evidence="9 10">
    <name type="scientific">Labilithrix luteola</name>
    <dbReference type="NCBI Taxonomy" id="1391654"/>
    <lineage>
        <taxon>Bacteria</taxon>
        <taxon>Pseudomonadati</taxon>
        <taxon>Myxococcota</taxon>
        <taxon>Polyangia</taxon>
        <taxon>Polyangiales</taxon>
        <taxon>Labilitrichaceae</taxon>
        <taxon>Labilithrix</taxon>
    </lineage>
</organism>
<name>A0A0K1PTY1_9BACT</name>
<reference evidence="9 10" key="1">
    <citation type="submission" date="2015-08" db="EMBL/GenBank/DDBJ databases">
        <authorList>
            <person name="Babu N.S."/>
            <person name="Beckwith C.J."/>
            <person name="Beseler K.G."/>
            <person name="Brison A."/>
            <person name="Carone J.V."/>
            <person name="Caskin T.P."/>
            <person name="Diamond M."/>
            <person name="Durham M.E."/>
            <person name="Foxe J.M."/>
            <person name="Go M."/>
            <person name="Henderson B.A."/>
            <person name="Jones I.B."/>
            <person name="McGettigan J.A."/>
            <person name="Micheletti S.J."/>
            <person name="Nasrallah M.E."/>
            <person name="Ortiz D."/>
            <person name="Piller C.R."/>
            <person name="Privatt S.R."/>
            <person name="Schneider S.L."/>
            <person name="Sharp S."/>
            <person name="Smith T.C."/>
            <person name="Stanton J.D."/>
            <person name="Ullery H.E."/>
            <person name="Wilson R.J."/>
            <person name="Serrano M.G."/>
            <person name="Buck G."/>
            <person name="Lee V."/>
            <person name="Wang Y."/>
            <person name="Carvalho R."/>
            <person name="Voegtly L."/>
            <person name="Shi R."/>
            <person name="Duckworth R."/>
            <person name="Johnson A."/>
            <person name="Loviza R."/>
            <person name="Walstead R."/>
            <person name="Shah Z."/>
            <person name="Kiflezghi M."/>
            <person name="Wade K."/>
            <person name="Ball S.L."/>
            <person name="Bradley K.W."/>
            <person name="Asai D.J."/>
            <person name="Bowman C.A."/>
            <person name="Russell D.A."/>
            <person name="Pope W.H."/>
            <person name="Jacobs-Sera D."/>
            <person name="Hendrix R.W."/>
            <person name="Hatfull G.F."/>
        </authorList>
    </citation>
    <scope>NUCLEOTIDE SEQUENCE [LARGE SCALE GENOMIC DNA]</scope>
    <source>
        <strain evidence="9 10">DSM 27648</strain>
    </source>
</reference>
<evidence type="ECO:0000256" key="1">
    <source>
        <dbReference type="ARBA" id="ARBA00005058"/>
    </source>
</evidence>
<dbReference type="KEGG" id="llu:AKJ09_03253"/>
<evidence type="ECO:0000313" key="9">
    <source>
        <dbReference type="EMBL" id="AKU96589.1"/>
    </source>
</evidence>
<dbReference type="NCBIfam" id="TIGR01700">
    <property type="entry name" value="PNPH"/>
    <property type="match status" value="1"/>
</dbReference>
<keyword evidence="10" id="KW-1185">Reference proteome</keyword>
<dbReference type="Gene3D" id="3.40.50.1580">
    <property type="entry name" value="Nucleoside phosphorylase domain"/>
    <property type="match status" value="1"/>
</dbReference>
<dbReference type="SUPFAM" id="SSF53167">
    <property type="entry name" value="Purine and uridine phosphorylases"/>
    <property type="match status" value="1"/>
</dbReference>
<comment type="pathway">
    <text evidence="1 6">Purine metabolism; purine nucleoside salvage.</text>
</comment>
<evidence type="ECO:0000256" key="7">
    <source>
        <dbReference type="PIRSR" id="PIRSR000477-2"/>
    </source>
</evidence>
<accession>A0A0K1PTY1</accession>
<gene>
    <name evidence="9" type="ORF">AKJ09_03253</name>
</gene>
<feature type="binding site" evidence="7">
    <location>
        <position position="204"/>
    </location>
    <ligand>
        <name>a purine D-ribonucleoside</name>
        <dbReference type="ChEBI" id="CHEBI:142355"/>
    </ligand>
</feature>
<feature type="domain" description="Nucleoside phosphorylase" evidence="8">
    <location>
        <begin position="35"/>
        <end position="277"/>
    </location>
</feature>
<dbReference type="Pfam" id="PF01048">
    <property type="entry name" value="PNP_UDP_1"/>
    <property type="match status" value="1"/>
</dbReference>
<dbReference type="InterPro" id="IPR011270">
    <property type="entry name" value="Pur_Nuc_Pase_Ino/Guo-sp"/>
</dbReference>
<feature type="binding site" evidence="7">
    <location>
        <position position="246"/>
    </location>
    <ligand>
        <name>a purine D-ribonucleoside</name>
        <dbReference type="ChEBI" id="CHEBI:142355"/>
    </ligand>
</feature>
<dbReference type="EMBL" id="CP012333">
    <property type="protein sequence ID" value="AKU96589.1"/>
    <property type="molecule type" value="Genomic_DNA"/>
</dbReference>
<dbReference type="CDD" id="cd09009">
    <property type="entry name" value="PNP-EcPNPII_like"/>
    <property type="match status" value="1"/>
</dbReference>
<dbReference type="PANTHER" id="PTHR11904">
    <property type="entry name" value="METHYLTHIOADENOSINE/PURINE NUCLEOSIDE PHOSPHORYLASE"/>
    <property type="match status" value="1"/>
</dbReference>
<dbReference type="PROSITE" id="PS01240">
    <property type="entry name" value="PNP_MTAP_2"/>
    <property type="match status" value="1"/>
</dbReference>
<dbReference type="EC" id="2.4.2.1" evidence="6"/>
<comment type="function">
    <text evidence="6">The purine nucleoside phosphorylases catalyze the phosphorolytic breakdown of the N-glycosidic bond in the beta-(deoxy)ribonucleoside molecules, with the formation of the corresponding free purine bases and pentose-1-phosphate.</text>
</comment>
<proteinExistence type="inferred from homology"/>
<dbReference type="STRING" id="1391654.AKJ09_03253"/>
<dbReference type="NCBIfam" id="TIGR01697">
    <property type="entry name" value="PNPH-PUNA-XAPA"/>
    <property type="match status" value="1"/>
</dbReference>
<dbReference type="PIRSF" id="PIRSF000477">
    <property type="entry name" value="PurNPase"/>
    <property type="match status" value="1"/>
</dbReference>
<dbReference type="InterPro" id="IPR018099">
    <property type="entry name" value="Purine_phosphorylase-2_CS"/>
</dbReference>
<dbReference type="PANTHER" id="PTHR11904:SF9">
    <property type="entry name" value="PURINE NUCLEOSIDE PHOSPHORYLASE-RELATED"/>
    <property type="match status" value="1"/>
</dbReference>
<dbReference type="GO" id="GO:0009116">
    <property type="term" value="P:nucleoside metabolic process"/>
    <property type="evidence" value="ECO:0007669"/>
    <property type="project" value="InterPro"/>
</dbReference>
<dbReference type="RefSeq" id="WP_146647851.1">
    <property type="nucleotide sequence ID" value="NZ_CP012333.1"/>
</dbReference>
<keyword evidence="4 6" id="KW-0328">Glycosyltransferase</keyword>
<dbReference type="PATRIC" id="fig|1391654.3.peg.3290"/>
<evidence type="ECO:0000256" key="2">
    <source>
        <dbReference type="ARBA" id="ARBA00006751"/>
    </source>
</evidence>
<comment type="subunit">
    <text evidence="3">Homotrimer.</text>
</comment>
<feature type="binding site" evidence="7">
    <location>
        <position position="124"/>
    </location>
    <ligand>
        <name>phosphate</name>
        <dbReference type="ChEBI" id="CHEBI:43474"/>
    </ligand>
</feature>
<evidence type="ECO:0000256" key="4">
    <source>
        <dbReference type="ARBA" id="ARBA00022676"/>
    </source>
</evidence>
<dbReference type="GO" id="GO:0005737">
    <property type="term" value="C:cytoplasm"/>
    <property type="evidence" value="ECO:0007669"/>
    <property type="project" value="TreeGrafter"/>
</dbReference>
<dbReference type="UniPathway" id="UPA00606"/>
<protein>
    <recommendedName>
        <fullName evidence="6">Purine nucleoside phosphorylase</fullName>
        <ecNumber evidence="6">2.4.2.1</ecNumber>
    </recommendedName>
    <alternativeName>
        <fullName evidence="6">Inosine-guanosine phosphorylase</fullName>
    </alternativeName>
</protein>
<evidence type="ECO:0000259" key="8">
    <source>
        <dbReference type="Pfam" id="PF01048"/>
    </source>
</evidence>
<sequence length="286" mass="30406">MSSQAENNGHAESVVAKLDETVSAIRSKVKNVPRVGVVLGSGLGAFADTLGDLVKLPYDTLPNLPASKVVGHAGNLCFGNVDDVPVVCMQGRVHLYEGHPVWQVVHGVRTMARLGVQCVLVTNAAGGIADGWSAGDLMVITDHLNLMYHHPLIGPNEEALGTRFPDMSNAYDAALRAKLANVAKKENLALREGVYAGLLGPSYETPAEIRMLRILGAQAVGMSTVPEVIALRHMRMPVAALSCITNMAAGIGKGELDHKEVEETAKARRADLQRLLRGWILAAGAE</sequence>
<dbReference type="AlphaFoldDB" id="A0A0K1PTY1"/>
<comment type="similarity">
    <text evidence="2 6">Belongs to the PNP/MTAP phosphorylase family.</text>
</comment>